<keyword evidence="6" id="KW-1003">Cell membrane</keyword>
<dbReference type="Proteomes" id="UP000676325">
    <property type="component" value="Unassembled WGS sequence"/>
</dbReference>
<accession>A0A941EI19</accession>
<dbReference type="PROSITE" id="PS51012">
    <property type="entry name" value="ABC_TM2"/>
    <property type="match status" value="1"/>
</dbReference>
<keyword evidence="9" id="KW-1185">Reference proteome</keyword>
<dbReference type="PIRSF" id="PIRSF006648">
    <property type="entry name" value="DrrB"/>
    <property type="match status" value="1"/>
</dbReference>
<proteinExistence type="inferred from homology"/>
<reference evidence="8" key="1">
    <citation type="submission" date="2021-04" db="EMBL/GenBank/DDBJ databases">
        <title>Genome based classification of Actinospica acidithermotolerans sp. nov., an actinobacterium isolated from an Indonesian hot spring.</title>
        <authorList>
            <person name="Kusuma A.B."/>
            <person name="Putra K.E."/>
            <person name="Nafisah S."/>
            <person name="Loh J."/>
            <person name="Nouioui I."/>
            <person name="Goodfellow M."/>
        </authorList>
    </citation>
    <scope>NUCLEOTIDE SEQUENCE</scope>
    <source>
        <strain evidence="8">MGRD01-02</strain>
    </source>
</reference>
<feature type="transmembrane region" description="Helical" evidence="6">
    <location>
        <begin position="140"/>
        <end position="165"/>
    </location>
</feature>
<dbReference type="InterPro" id="IPR013525">
    <property type="entry name" value="ABC2_TM"/>
</dbReference>
<keyword evidence="6" id="KW-0813">Transport</keyword>
<evidence type="ECO:0000256" key="3">
    <source>
        <dbReference type="ARBA" id="ARBA00022989"/>
    </source>
</evidence>
<keyword evidence="2 6" id="KW-0812">Transmembrane</keyword>
<sequence length="254" mass="27042">MSIGATLRQVGYVNKMFWRNPASAFFTFAFPLMFLVIFTALLGHGTVVIGGRPVHQSTYYVASMGAFAVITACFTNTAISMTFSRDAGVLKRTDGTPLPAGVYFGARVLHAVFVAVLLVVITAAFGRAAYQADIPGGATLLRFLLMLVIGATSFCALGFAITAAIPNFDAAAPIVNAAIMPLLFLSGIFIPLGDNAPAWIVWVARIFPVKHFGDGFQAAFLGTSFAWSDVLVVAGWGLAGLLIAARYFSWEPRS</sequence>
<name>A0A941EI19_9ACTN</name>
<evidence type="ECO:0000256" key="2">
    <source>
        <dbReference type="ARBA" id="ARBA00022692"/>
    </source>
</evidence>
<dbReference type="EMBL" id="JAGSOH010000165">
    <property type="protein sequence ID" value="MBR7830902.1"/>
    <property type="molecule type" value="Genomic_DNA"/>
</dbReference>
<feature type="transmembrane region" description="Helical" evidence="6">
    <location>
        <begin position="103"/>
        <end position="128"/>
    </location>
</feature>
<dbReference type="GO" id="GO:0140359">
    <property type="term" value="F:ABC-type transporter activity"/>
    <property type="evidence" value="ECO:0007669"/>
    <property type="project" value="InterPro"/>
</dbReference>
<keyword evidence="4 6" id="KW-0472">Membrane</keyword>
<dbReference type="GO" id="GO:0046677">
    <property type="term" value="P:response to antibiotic"/>
    <property type="evidence" value="ECO:0007669"/>
    <property type="project" value="UniProtKB-KW"/>
</dbReference>
<dbReference type="AlphaFoldDB" id="A0A941EI19"/>
<evidence type="ECO:0000313" key="9">
    <source>
        <dbReference type="Proteomes" id="UP000676325"/>
    </source>
</evidence>
<evidence type="ECO:0000256" key="1">
    <source>
        <dbReference type="ARBA" id="ARBA00004141"/>
    </source>
</evidence>
<feature type="domain" description="ABC transmembrane type-2" evidence="7">
    <location>
        <begin position="22"/>
        <end position="251"/>
    </location>
</feature>
<evidence type="ECO:0000256" key="4">
    <source>
        <dbReference type="ARBA" id="ARBA00023136"/>
    </source>
</evidence>
<keyword evidence="3 6" id="KW-1133">Transmembrane helix</keyword>
<feature type="transmembrane region" description="Helical" evidence="6">
    <location>
        <begin position="24"/>
        <end position="47"/>
    </location>
</feature>
<dbReference type="GO" id="GO:0043190">
    <property type="term" value="C:ATP-binding cassette (ABC) transporter complex"/>
    <property type="evidence" value="ECO:0007669"/>
    <property type="project" value="InterPro"/>
</dbReference>
<evidence type="ECO:0000259" key="7">
    <source>
        <dbReference type="PROSITE" id="PS51012"/>
    </source>
</evidence>
<evidence type="ECO:0000256" key="5">
    <source>
        <dbReference type="ARBA" id="ARBA00023251"/>
    </source>
</evidence>
<protein>
    <recommendedName>
        <fullName evidence="6">Transport permease protein</fullName>
    </recommendedName>
</protein>
<feature type="transmembrane region" description="Helical" evidence="6">
    <location>
        <begin position="59"/>
        <end position="83"/>
    </location>
</feature>
<dbReference type="RefSeq" id="WP_212522021.1">
    <property type="nucleotide sequence ID" value="NZ_JAGSOH010000165.1"/>
</dbReference>
<dbReference type="PANTHER" id="PTHR43027">
    <property type="entry name" value="DOXORUBICIN RESISTANCE ABC TRANSPORTER PERMEASE PROTEIN DRRC-RELATED"/>
    <property type="match status" value="1"/>
</dbReference>
<comment type="caution">
    <text evidence="8">The sequence shown here is derived from an EMBL/GenBank/DDBJ whole genome shotgun (WGS) entry which is preliminary data.</text>
</comment>
<gene>
    <name evidence="8" type="ORF">KDK95_31650</name>
</gene>
<dbReference type="InterPro" id="IPR052902">
    <property type="entry name" value="ABC-2_transporter"/>
</dbReference>
<dbReference type="Pfam" id="PF01061">
    <property type="entry name" value="ABC2_membrane"/>
    <property type="match status" value="1"/>
</dbReference>
<evidence type="ECO:0000256" key="6">
    <source>
        <dbReference type="RuleBase" id="RU361157"/>
    </source>
</evidence>
<dbReference type="InterPro" id="IPR047817">
    <property type="entry name" value="ABC2_TM_bact-type"/>
</dbReference>
<evidence type="ECO:0000313" key="8">
    <source>
        <dbReference type="EMBL" id="MBR7830902.1"/>
    </source>
</evidence>
<dbReference type="InterPro" id="IPR000412">
    <property type="entry name" value="ABC_2_transport"/>
</dbReference>
<feature type="transmembrane region" description="Helical" evidence="6">
    <location>
        <begin position="225"/>
        <end position="248"/>
    </location>
</feature>
<comment type="caution">
    <text evidence="6">Lacks conserved residue(s) required for the propagation of feature annotation.</text>
</comment>
<comment type="similarity">
    <text evidence="6">Belongs to the ABC-2 integral membrane protein family.</text>
</comment>
<keyword evidence="5" id="KW-0046">Antibiotic resistance</keyword>
<dbReference type="PANTHER" id="PTHR43027:SF2">
    <property type="entry name" value="TRANSPORT PERMEASE PROTEIN"/>
    <property type="match status" value="1"/>
</dbReference>
<organism evidence="8 9">
    <name type="scientific">Actinospica acidithermotolerans</name>
    <dbReference type="NCBI Taxonomy" id="2828514"/>
    <lineage>
        <taxon>Bacteria</taxon>
        <taxon>Bacillati</taxon>
        <taxon>Actinomycetota</taxon>
        <taxon>Actinomycetes</taxon>
        <taxon>Catenulisporales</taxon>
        <taxon>Actinospicaceae</taxon>
        <taxon>Actinospica</taxon>
    </lineage>
</organism>
<comment type="subcellular location">
    <subcellularLocation>
        <location evidence="6">Cell membrane</location>
        <topology evidence="6">Multi-pass membrane protein</topology>
    </subcellularLocation>
    <subcellularLocation>
        <location evidence="1">Membrane</location>
        <topology evidence="1">Multi-pass membrane protein</topology>
    </subcellularLocation>
</comment>